<keyword evidence="7" id="KW-0378">Hydrolase</keyword>
<evidence type="ECO:0000256" key="4">
    <source>
        <dbReference type="ARBA" id="ARBA00022741"/>
    </source>
</evidence>
<organism evidence="15 16">
    <name type="scientific">Timema podura</name>
    <name type="common">Walking stick</name>
    <dbReference type="NCBI Taxonomy" id="61482"/>
    <lineage>
        <taxon>Eukaryota</taxon>
        <taxon>Metazoa</taxon>
        <taxon>Ecdysozoa</taxon>
        <taxon>Arthropoda</taxon>
        <taxon>Hexapoda</taxon>
        <taxon>Insecta</taxon>
        <taxon>Pterygota</taxon>
        <taxon>Neoptera</taxon>
        <taxon>Polyneoptera</taxon>
        <taxon>Phasmatodea</taxon>
        <taxon>Timematodea</taxon>
        <taxon>Timematoidea</taxon>
        <taxon>Timematidae</taxon>
        <taxon>Timema</taxon>
    </lineage>
</organism>
<dbReference type="Pfam" id="PF17981">
    <property type="entry name" value="ADD_ATRX"/>
    <property type="match status" value="1"/>
</dbReference>
<name>A0ABN7NYU6_TIMPD</name>
<keyword evidence="4" id="KW-0547">Nucleotide-binding</keyword>
<gene>
    <name evidence="15" type="ORF">TPAB3V08_LOCUS7847</name>
</gene>
<keyword evidence="5" id="KW-0227">DNA damage</keyword>
<comment type="catalytic activity">
    <reaction evidence="13">
        <text>ATP + H2O = ADP + phosphate + H(+)</text>
        <dbReference type="Rhea" id="RHEA:13065"/>
        <dbReference type="ChEBI" id="CHEBI:15377"/>
        <dbReference type="ChEBI" id="CHEBI:15378"/>
        <dbReference type="ChEBI" id="CHEBI:30616"/>
        <dbReference type="ChEBI" id="CHEBI:43474"/>
        <dbReference type="ChEBI" id="CHEBI:456216"/>
        <dbReference type="EC" id="3.6.4.12"/>
    </reaction>
</comment>
<evidence type="ECO:0000256" key="6">
    <source>
        <dbReference type="ARBA" id="ARBA00022771"/>
    </source>
</evidence>
<dbReference type="PANTHER" id="PTHR46357:SF1">
    <property type="entry name" value="TRANSCRIPTIONAL REGULATOR ATRX"/>
    <property type="match status" value="1"/>
</dbReference>
<feature type="non-terminal residue" evidence="15">
    <location>
        <position position="155"/>
    </location>
</feature>
<evidence type="ECO:0000256" key="8">
    <source>
        <dbReference type="ARBA" id="ARBA00022833"/>
    </source>
</evidence>
<reference evidence="15" key="1">
    <citation type="submission" date="2021-03" db="EMBL/GenBank/DDBJ databases">
        <authorList>
            <person name="Tran Van P."/>
        </authorList>
    </citation>
    <scope>NUCLEOTIDE SEQUENCE</scope>
</reference>
<keyword evidence="6" id="KW-0863">Zinc-finger</keyword>
<dbReference type="EMBL" id="CAJPIN010013926">
    <property type="protein sequence ID" value="CAG2060891.1"/>
    <property type="molecule type" value="Genomic_DNA"/>
</dbReference>
<evidence type="ECO:0000256" key="12">
    <source>
        <dbReference type="ARBA" id="ARBA00023242"/>
    </source>
</evidence>
<keyword evidence="12" id="KW-0539">Nucleus</keyword>
<protein>
    <recommendedName>
        <fullName evidence="14">PHD-type domain-containing protein</fullName>
    </recommendedName>
</protein>
<evidence type="ECO:0000256" key="11">
    <source>
        <dbReference type="ARBA" id="ARBA00023204"/>
    </source>
</evidence>
<keyword evidence="9" id="KW-0067">ATP-binding</keyword>
<dbReference type="InterPro" id="IPR041430">
    <property type="entry name" value="ADD_ATRX"/>
</dbReference>
<proteinExistence type="inferred from homology"/>
<evidence type="ECO:0000259" key="14">
    <source>
        <dbReference type="PROSITE" id="PS51533"/>
    </source>
</evidence>
<keyword evidence="10" id="KW-0238">DNA-binding</keyword>
<evidence type="ECO:0000256" key="13">
    <source>
        <dbReference type="ARBA" id="ARBA00047995"/>
    </source>
</evidence>
<evidence type="ECO:0000256" key="5">
    <source>
        <dbReference type="ARBA" id="ARBA00022763"/>
    </source>
</evidence>
<evidence type="ECO:0000256" key="1">
    <source>
        <dbReference type="ARBA" id="ARBA00004123"/>
    </source>
</evidence>
<evidence type="ECO:0000256" key="3">
    <source>
        <dbReference type="ARBA" id="ARBA00022723"/>
    </source>
</evidence>
<evidence type="ECO:0000256" key="10">
    <source>
        <dbReference type="ARBA" id="ARBA00023125"/>
    </source>
</evidence>
<evidence type="ECO:0000313" key="16">
    <source>
        <dbReference type="Proteomes" id="UP001153148"/>
    </source>
</evidence>
<sequence>MMCVDLAQAFILGKKRIMSSKSESEIAPKIKQEKSPTKLRRNYNSLCIEETNEELKYRRKRFPDVAKVIEENVKCTSCTRYLKELIIEGKNVYRHPTLNVLLCQKCSGFYDDGDFSVDEDGTDKYCRWCGQGGMLYCCAKCTCAFCKVSCTKKRS</sequence>
<evidence type="ECO:0000313" key="15">
    <source>
        <dbReference type="EMBL" id="CAG2060891.1"/>
    </source>
</evidence>
<dbReference type="PANTHER" id="PTHR46357">
    <property type="entry name" value="TRANSCRIPTIONAL REGULATOR ATRX"/>
    <property type="match status" value="1"/>
</dbReference>
<comment type="caution">
    <text evidence="15">The sequence shown here is derived from an EMBL/GenBank/DDBJ whole genome shotgun (WGS) entry which is preliminary data.</text>
</comment>
<comment type="subcellular location">
    <subcellularLocation>
        <location evidence="1">Nucleus</location>
    </subcellularLocation>
</comment>
<dbReference type="InterPro" id="IPR052131">
    <property type="entry name" value="ATRX_domain-containing"/>
</dbReference>
<keyword evidence="11" id="KW-0234">DNA repair</keyword>
<feature type="domain" description="PHD-type" evidence="14">
    <location>
        <begin position="63"/>
        <end position="155"/>
    </location>
</feature>
<evidence type="ECO:0000256" key="7">
    <source>
        <dbReference type="ARBA" id="ARBA00022801"/>
    </source>
</evidence>
<keyword evidence="16" id="KW-1185">Reference proteome</keyword>
<evidence type="ECO:0000256" key="9">
    <source>
        <dbReference type="ARBA" id="ARBA00022840"/>
    </source>
</evidence>
<evidence type="ECO:0000256" key="2">
    <source>
        <dbReference type="ARBA" id="ARBA00007025"/>
    </source>
</evidence>
<dbReference type="InterPro" id="IPR025766">
    <property type="entry name" value="ADD"/>
</dbReference>
<accession>A0ABN7NYU6</accession>
<comment type="similarity">
    <text evidence="2">Belongs to the SNF2/RAD54 helicase family.</text>
</comment>
<keyword evidence="3" id="KW-0479">Metal-binding</keyword>
<dbReference type="Proteomes" id="UP001153148">
    <property type="component" value="Unassembled WGS sequence"/>
</dbReference>
<dbReference type="PROSITE" id="PS51533">
    <property type="entry name" value="ADD"/>
    <property type="match status" value="1"/>
</dbReference>
<keyword evidence="8" id="KW-0862">Zinc</keyword>